<proteinExistence type="predicted"/>
<sequence length="141" mass="16599">MTHWMTFWKLIDVGLRDPDELARRIDGMSEHDLVEFYWTYEECAADLKDEEFLRYVSPPRTEDYVDDLAQWIVAQGLDYYEDIMLQPTKMPPELPSGATVPPWTGLVSRVYRQRYDTPVRFREDPPPGQSFDDHPSFHSAP</sequence>
<dbReference type="EMBL" id="JBHUCM010000044">
    <property type="protein sequence ID" value="MFD1544779.1"/>
    <property type="molecule type" value="Genomic_DNA"/>
</dbReference>
<dbReference type="RefSeq" id="WP_219529502.1">
    <property type="nucleotide sequence ID" value="NZ_JAHKRM010000006.1"/>
</dbReference>
<evidence type="ECO:0000313" key="2">
    <source>
        <dbReference type="EMBL" id="MFD1544779.1"/>
    </source>
</evidence>
<comment type="caution">
    <text evidence="2">The sequence shown here is derived from an EMBL/GenBank/DDBJ whole genome shotgun (WGS) entry which is preliminary data.</text>
</comment>
<dbReference type="Proteomes" id="UP001597097">
    <property type="component" value="Unassembled WGS sequence"/>
</dbReference>
<evidence type="ECO:0000256" key="1">
    <source>
        <dbReference type="SAM" id="MobiDB-lite"/>
    </source>
</evidence>
<feature type="region of interest" description="Disordered" evidence="1">
    <location>
        <begin position="118"/>
        <end position="141"/>
    </location>
</feature>
<keyword evidence="3" id="KW-1185">Reference proteome</keyword>
<evidence type="ECO:0008006" key="4">
    <source>
        <dbReference type="Google" id="ProtNLM"/>
    </source>
</evidence>
<organism evidence="2 3">
    <name type="scientific">Nonomuraea guangzhouensis</name>
    <dbReference type="NCBI Taxonomy" id="1291555"/>
    <lineage>
        <taxon>Bacteria</taxon>
        <taxon>Bacillati</taxon>
        <taxon>Actinomycetota</taxon>
        <taxon>Actinomycetes</taxon>
        <taxon>Streptosporangiales</taxon>
        <taxon>Streptosporangiaceae</taxon>
        <taxon>Nonomuraea</taxon>
    </lineage>
</organism>
<protein>
    <recommendedName>
        <fullName evidence="4">DUF4240 domain-containing protein</fullName>
    </recommendedName>
</protein>
<reference evidence="3" key="1">
    <citation type="journal article" date="2019" name="Int. J. Syst. Evol. Microbiol.">
        <title>The Global Catalogue of Microorganisms (GCM) 10K type strain sequencing project: providing services to taxonomists for standard genome sequencing and annotation.</title>
        <authorList>
            <consortium name="The Broad Institute Genomics Platform"/>
            <consortium name="The Broad Institute Genome Sequencing Center for Infectious Disease"/>
            <person name="Wu L."/>
            <person name="Ma J."/>
        </authorList>
    </citation>
    <scope>NUCLEOTIDE SEQUENCE [LARGE SCALE GENOMIC DNA]</scope>
    <source>
        <strain evidence="3">CGMCC 1.15399</strain>
    </source>
</reference>
<evidence type="ECO:0000313" key="3">
    <source>
        <dbReference type="Proteomes" id="UP001597097"/>
    </source>
</evidence>
<accession>A0ABW4GQU6</accession>
<name>A0ABW4GQU6_9ACTN</name>
<gene>
    <name evidence="2" type="ORF">ACFSJ0_47595</name>
</gene>